<gene>
    <name evidence="6" type="ORF">EDM22_01630</name>
</gene>
<dbReference type="GO" id="GO:0004619">
    <property type="term" value="F:phosphoglycerate mutase activity"/>
    <property type="evidence" value="ECO:0007669"/>
    <property type="project" value="UniProtKB-EC"/>
</dbReference>
<dbReference type="OrthoDB" id="5449373at2"/>
<keyword evidence="7" id="KW-1185">Reference proteome</keyword>
<dbReference type="InterPro" id="IPR005952">
    <property type="entry name" value="Phosphogly_mut1"/>
</dbReference>
<name>A0A3M8AMV7_9MICO</name>
<dbReference type="PANTHER" id="PTHR11931">
    <property type="entry name" value="PHOSPHOGLYCERATE MUTASE"/>
    <property type="match status" value="1"/>
</dbReference>
<proteinExistence type="inferred from homology"/>
<evidence type="ECO:0000256" key="1">
    <source>
        <dbReference type="ARBA" id="ARBA00006717"/>
    </source>
</evidence>
<reference evidence="6 7" key="1">
    <citation type="submission" date="2018-10" db="EMBL/GenBank/DDBJ databases">
        <title>Isolation, diversity and antibacterial activity of antinobacteria from the wheat rhizosphere soil.</title>
        <authorList>
            <person name="Sun T."/>
        </authorList>
    </citation>
    <scope>NUCLEOTIDE SEQUENCE [LARGE SCALE GENOMIC DNA]</scope>
    <source>
        <strain evidence="6 7">SJ-23</strain>
    </source>
</reference>
<accession>A0A3M8AMV7</accession>
<dbReference type="CDD" id="cd07067">
    <property type="entry name" value="HP_PGM_like"/>
    <property type="match status" value="1"/>
</dbReference>
<comment type="caution">
    <text evidence="6">The sequence shown here is derived from an EMBL/GenBank/DDBJ whole genome shotgun (WGS) entry which is preliminary data.</text>
</comment>
<evidence type="ECO:0000313" key="6">
    <source>
        <dbReference type="EMBL" id="RNB52526.1"/>
    </source>
</evidence>
<dbReference type="Pfam" id="PF00300">
    <property type="entry name" value="His_Phos_1"/>
    <property type="match status" value="1"/>
</dbReference>
<keyword evidence="3" id="KW-0324">Glycolysis</keyword>
<dbReference type="Proteomes" id="UP000275048">
    <property type="component" value="Unassembled WGS sequence"/>
</dbReference>
<feature type="binding site" evidence="5">
    <location>
        <position position="72"/>
    </location>
    <ligand>
        <name>substrate</name>
    </ligand>
</feature>
<dbReference type="EC" id="5.4.2.11" evidence="2"/>
<evidence type="ECO:0000256" key="3">
    <source>
        <dbReference type="ARBA" id="ARBA00023152"/>
    </source>
</evidence>
<dbReference type="GO" id="GO:0006096">
    <property type="term" value="P:glycolytic process"/>
    <property type="evidence" value="ECO:0007669"/>
    <property type="project" value="UniProtKB-KW"/>
</dbReference>
<evidence type="ECO:0000313" key="7">
    <source>
        <dbReference type="Proteomes" id="UP000275048"/>
    </source>
</evidence>
<evidence type="ECO:0000256" key="5">
    <source>
        <dbReference type="PIRSR" id="PIRSR613078-2"/>
    </source>
</evidence>
<organism evidence="6 7">
    <name type="scientific">Agromyces tardus</name>
    <dbReference type="NCBI Taxonomy" id="2583849"/>
    <lineage>
        <taxon>Bacteria</taxon>
        <taxon>Bacillati</taxon>
        <taxon>Actinomycetota</taxon>
        <taxon>Actinomycetes</taxon>
        <taxon>Micrococcales</taxon>
        <taxon>Microbacteriaceae</taxon>
        <taxon>Agromyces</taxon>
    </lineage>
</organism>
<evidence type="ECO:0000256" key="2">
    <source>
        <dbReference type="ARBA" id="ARBA00012028"/>
    </source>
</evidence>
<keyword evidence="4" id="KW-0413">Isomerase</keyword>
<evidence type="ECO:0000256" key="4">
    <source>
        <dbReference type="ARBA" id="ARBA00023235"/>
    </source>
</evidence>
<sequence>MRELWLARHGESVGNVAASRAETEGAEVIPLDLRDADVPLSPTGVEQAEALGRWLHDRLPGIDTLWSSPYARARETLAVALGEQHGASVVYSDERIRDRELGVLDLLTRTGVQARFPGELARRRHLGKFYHRPPGGESWADVALRLRTFFADFEATAGERAFIMAHDAVVMVSLYVLLGLTEAELLEFAQANVVGNASVTHLERVDGRFRLVEFGMVGHLRVEGAPVTAHPGDEDVAPQ</sequence>
<dbReference type="SMART" id="SM00855">
    <property type="entry name" value="PGAM"/>
    <property type="match status" value="1"/>
</dbReference>
<comment type="similarity">
    <text evidence="1">Belongs to the phosphoglycerate mutase family. BPG-dependent PGAM subfamily.</text>
</comment>
<dbReference type="PROSITE" id="PS00175">
    <property type="entry name" value="PG_MUTASE"/>
    <property type="match status" value="1"/>
</dbReference>
<dbReference type="InterPro" id="IPR029033">
    <property type="entry name" value="His_PPase_superfam"/>
</dbReference>
<dbReference type="InterPro" id="IPR013078">
    <property type="entry name" value="His_Pase_superF_clade-1"/>
</dbReference>
<dbReference type="InterPro" id="IPR001345">
    <property type="entry name" value="PG/BPGM_mutase_AS"/>
</dbReference>
<dbReference type="SUPFAM" id="SSF53254">
    <property type="entry name" value="Phosphoglycerate mutase-like"/>
    <property type="match status" value="1"/>
</dbReference>
<dbReference type="Gene3D" id="3.40.50.1240">
    <property type="entry name" value="Phosphoglycerate mutase-like"/>
    <property type="match status" value="1"/>
</dbReference>
<dbReference type="EMBL" id="RHHB01000001">
    <property type="protein sequence ID" value="RNB52526.1"/>
    <property type="molecule type" value="Genomic_DNA"/>
</dbReference>
<dbReference type="AlphaFoldDB" id="A0A3M8AMV7"/>
<protein>
    <recommendedName>
        <fullName evidence="2">phosphoglycerate mutase (2,3-diphosphoglycerate-dependent)</fullName>
        <ecNumber evidence="2">5.4.2.11</ecNumber>
    </recommendedName>
</protein>